<sequence length="108" mass="12585">MSVKPMLGMWVVAAIGSGMLTPALADHWRDGREGGDWKDEFWDGPCKVKLESDDDEYKEEIKCPNGRGARWRRGEWKDEFWDGACKVKIEAKRDEYKKEVKCERDDDD</sequence>
<name>A0A418XBT6_9PSED</name>
<accession>A0A418XBT6</accession>
<evidence type="ECO:0000313" key="1">
    <source>
        <dbReference type="EMBL" id="RJG09793.1"/>
    </source>
</evidence>
<dbReference type="OrthoDB" id="6931506at2"/>
<dbReference type="RefSeq" id="WP_119955486.1">
    <property type="nucleotide sequence ID" value="NZ_QYUR01000006.1"/>
</dbReference>
<gene>
    <name evidence="1" type="ORF">D3879_17170</name>
</gene>
<organism evidence="1 2">
    <name type="scientific">Pseudomonas cavernicola</name>
    <dbReference type="NCBI Taxonomy" id="2320866"/>
    <lineage>
        <taxon>Bacteria</taxon>
        <taxon>Pseudomonadati</taxon>
        <taxon>Pseudomonadota</taxon>
        <taxon>Gammaproteobacteria</taxon>
        <taxon>Pseudomonadales</taxon>
        <taxon>Pseudomonadaceae</taxon>
        <taxon>Pseudomonas</taxon>
    </lineage>
</organism>
<protein>
    <submittedName>
        <fullName evidence="1">Uncharacterized protein</fullName>
    </submittedName>
</protein>
<evidence type="ECO:0000313" key="2">
    <source>
        <dbReference type="Proteomes" id="UP000284021"/>
    </source>
</evidence>
<keyword evidence="2" id="KW-1185">Reference proteome</keyword>
<dbReference type="AlphaFoldDB" id="A0A418XBT6"/>
<reference evidence="1 2" key="1">
    <citation type="submission" date="2018-09" db="EMBL/GenBank/DDBJ databases">
        <authorList>
            <person name="Zhu H."/>
        </authorList>
    </citation>
    <scope>NUCLEOTIDE SEQUENCE [LARGE SCALE GENOMIC DNA]</scope>
    <source>
        <strain evidence="1 2">K1S02-6</strain>
    </source>
</reference>
<comment type="caution">
    <text evidence="1">The sequence shown here is derived from an EMBL/GenBank/DDBJ whole genome shotgun (WGS) entry which is preliminary data.</text>
</comment>
<dbReference type="Proteomes" id="UP000284021">
    <property type="component" value="Unassembled WGS sequence"/>
</dbReference>
<dbReference type="EMBL" id="QYUR01000006">
    <property type="protein sequence ID" value="RJG09793.1"/>
    <property type="molecule type" value="Genomic_DNA"/>
</dbReference>
<proteinExistence type="predicted"/>